<feature type="transmembrane region" description="Helical" evidence="7">
    <location>
        <begin position="103"/>
        <end position="129"/>
    </location>
</feature>
<dbReference type="InterPro" id="IPR038770">
    <property type="entry name" value="Na+/solute_symporter_sf"/>
</dbReference>
<evidence type="ECO:0000256" key="2">
    <source>
        <dbReference type="ARBA" id="ARBA00005551"/>
    </source>
</evidence>
<keyword evidence="4 7" id="KW-0812">Transmembrane</keyword>
<evidence type="ECO:0000313" key="10">
    <source>
        <dbReference type="Proteomes" id="UP000034883"/>
    </source>
</evidence>
<dbReference type="KEGG" id="samy:DB32_008013"/>
<dbReference type="InterPro" id="IPR003148">
    <property type="entry name" value="RCK_N"/>
</dbReference>
<dbReference type="PANTHER" id="PTHR42751:SF1">
    <property type="entry name" value="CATION_PROTON ANTIPORTER YBAL-RELATED"/>
    <property type="match status" value="1"/>
</dbReference>
<feature type="transmembrane region" description="Helical" evidence="7">
    <location>
        <begin position="79"/>
        <end position="97"/>
    </location>
</feature>
<organism evidence="9 10">
    <name type="scientific">Sandaracinus amylolyticus</name>
    <dbReference type="NCBI Taxonomy" id="927083"/>
    <lineage>
        <taxon>Bacteria</taxon>
        <taxon>Pseudomonadati</taxon>
        <taxon>Myxococcota</taxon>
        <taxon>Polyangia</taxon>
        <taxon>Polyangiales</taxon>
        <taxon>Sandaracinaceae</taxon>
        <taxon>Sandaracinus</taxon>
    </lineage>
</organism>
<dbReference type="Pfam" id="PF00999">
    <property type="entry name" value="Na_H_Exchanger"/>
    <property type="match status" value="1"/>
</dbReference>
<feature type="transmembrane region" description="Helical" evidence="7">
    <location>
        <begin position="242"/>
        <end position="271"/>
    </location>
</feature>
<accession>A0A0F6SHQ7</accession>
<comment type="subcellular location">
    <subcellularLocation>
        <location evidence="1">Membrane</location>
        <topology evidence="1">Multi-pass membrane protein</topology>
    </subcellularLocation>
</comment>
<dbReference type="Pfam" id="PF02254">
    <property type="entry name" value="TrkA_N"/>
    <property type="match status" value="1"/>
</dbReference>
<feature type="transmembrane region" description="Helical" evidence="7">
    <location>
        <begin position="202"/>
        <end position="222"/>
    </location>
</feature>
<reference evidence="9 10" key="1">
    <citation type="submission" date="2015-03" db="EMBL/GenBank/DDBJ databases">
        <title>Genome assembly of Sandaracinus amylolyticus DSM 53668.</title>
        <authorList>
            <person name="Sharma G."/>
            <person name="Subramanian S."/>
        </authorList>
    </citation>
    <scope>NUCLEOTIDE SEQUENCE [LARGE SCALE GENOMIC DNA]</scope>
    <source>
        <strain evidence="9 10">DSM 53668</strain>
    </source>
</reference>
<dbReference type="Proteomes" id="UP000034883">
    <property type="component" value="Chromosome"/>
</dbReference>
<dbReference type="InterPro" id="IPR006153">
    <property type="entry name" value="Cation/H_exchanger_TM"/>
</dbReference>
<dbReference type="PANTHER" id="PTHR42751">
    <property type="entry name" value="SODIUM/HYDROGEN EXCHANGER FAMILY/TRKA DOMAIN PROTEIN"/>
    <property type="match status" value="1"/>
</dbReference>
<evidence type="ECO:0000313" key="9">
    <source>
        <dbReference type="EMBL" id="AKF10864.1"/>
    </source>
</evidence>
<dbReference type="SUPFAM" id="SSF51735">
    <property type="entry name" value="NAD(P)-binding Rossmann-fold domains"/>
    <property type="match status" value="1"/>
</dbReference>
<dbReference type="GO" id="GO:0006813">
    <property type="term" value="P:potassium ion transport"/>
    <property type="evidence" value="ECO:0007669"/>
    <property type="project" value="InterPro"/>
</dbReference>
<evidence type="ECO:0000256" key="3">
    <source>
        <dbReference type="ARBA" id="ARBA00022448"/>
    </source>
</evidence>
<dbReference type="PROSITE" id="PS51201">
    <property type="entry name" value="RCK_N"/>
    <property type="match status" value="1"/>
</dbReference>
<dbReference type="InterPro" id="IPR036291">
    <property type="entry name" value="NAD(P)-bd_dom_sf"/>
</dbReference>
<feature type="transmembrane region" description="Helical" evidence="7">
    <location>
        <begin position="321"/>
        <end position="343"/>
    </location>
</feature>
<feature type="transmembrane region" description="Helical" evidence="7">
    <location>
        <begin position="48"/>
        <end position="67"/>
    </location>
</feature>
<keyword evidence="3" id="KW-0813">Transport</keyword>
<name>A0A0F6SHQ7_9BACT</name>
<feature type="transmembrane region" description="Helical" evidence="7">
    <location>
        <begin position="382"/>
        <end position="400"/>
    </location>
</feature>
<evidence type="ECO:0000259" key="8">
    <source>
        <dbReference type="PROSITE" id="PS51201"/>
    </source>
</evidence>
<evidence type="ECO:0000256" key="4">
    <source>
        <dbReference type="ARBA" id="ARBA00022692"/>
    </source>
</evidence>
<evidence type="ECO:0000256" key="6">
    <source>
        <dbReference type="ARBA" id="ARBA00023136"/>
    </source>
</evidence>
<keyword evidence="5 7" id="KW-1133">Transmembrane helix</keyword>
<feature type="domain" description="RCK N-terminal" evidence="8">
    <location>
        <begin position="425"/>
        <end position="541"/>
    </location>
</feature>
<dbReference type="GO" id="GO:1902600">
    <property type="term" value="P:proton transmembrane transport"/>
    <property type="evidence" value="ECO:0007669"/>
    <property type="project" value="InterPro"/>
</dbReference>
<dbReference type="GO" id="GO:0016020">
    <property type="term" value="C:membrane"/>
    <property type="evidence" value="ECO:0007669"/>
    <property type="project" value="UniProtKB-SubCell"/>
</dbReference>
<keyword evidence="10" id="KW-1185">Reference proteome</keyword>
<dbReference type="GO" id="GO:0015297">
    <property type="term" value="F:antiporter activity"/>
    <property type="evidence" value="ECO:0007669"/>
    <property type="project" value="InterPro"/>
</dbReference>
<proteinExistence type="inferred from homology"/>
<keyword evidence="6 7" id="KW-0472">Membrane</keyword>
<gene>
    <name evidence="9" type="ORF">DB32_008013</name>
</gene>
<feature type="transmembrane region" description="Helical" evidence="7">
    <location>
        <begin position="350"/>
        <end position="370"/>
    </location>
</feature>
<evidence type="ECO:0000256" key="1">
    <source>
        <dbReference type="ARBA" id="ARBA00004141"/>
    </source>
</evidence>
<protein>
    <submittedName>
        <fullName evidence="9">TrkA-NSodium/hydrogen exchanger</fullName>
    </submittedName>
</protein>
<dbReference type="STRING" id="927083.DB32_008013"/>
<comment type="similarity">
    <text evidence="2">Belongs to the monovalent cation:proton antiporter 2 (CPA2) transporter (TC 2.A.37) family.</text>
</comment>
<feature type="transmembrane region" description="Helical" evidence="7">
    <location>
        <begin position="136"/>
        <end position="156"/>
    </location>
</feature>
<evidence type="ECO:0000256" key="7">
    <source>
        <dbReference type="SAM" id="Phobius"/>
    </source>
</evidence>
<evidence type="ECO:0000256" key="5">
    <source>
        <dbReference type="ARBA" id="ARBA00022989"/>
    </source>
</evidence>
<feature type="transmembrane region" description="Helical" evidence="7">
    <location>
        <begin position="168"/>
        <end position="190"/>
    </location>
</feature>
<dbReference type="Gene3D" id="3.40.50.720">
    <property type="entry name" value="NAD(P)-binding Rossmann-like Domain"/>
    <property type="match status" value="1"/>
</dbReference>
<dbReference type="EMBL" id="CP011125">
    <property type="protein sequence ID" value="AKF10864.1"/>
    <property type="molecule type" value="Genomic_DNA"/>
</dbReference>
<sequence length="581" mass="60483">MFALVSTARAPYLRTSARRMPHELPLVFTITGGLVAALFAGLGAQRLGISPIVGYLLAGVAIGPFTPGFVADSHIAEQLAELGVVLLMFGVGLHFHARDLLAVRAVAIPGAAVQIAVATALGVVVAVAFGWSIAAGLVFGVAISVASTVVLTRVLSDNDALHTPAGHVAVGWLIVEDLFTVVVLVLMPVLGSGEAQSVGGVLWALVVAVVKLAALVVFTIVVGRRALPWFLGRVARTRSRELFTLTVLAIALGIAVGSMVLFGASMALGAFLAGMVVGQSEFSTSAASEALPMRDAFAVLFFVSVGMLLDPGELAMNALPILATLAIVLIAKPVAAFVVVRALRRPRRTALTVGLALAQIGEFSFIVAVLGGELGLLPPNAMQVLVATSILTIALNPLIFRVLPWLAARWPDTDAAPGGPPPEPAEHPVIVVGYGPVGETLVHLLRENGVAATVLELNVETVRALREQGVRAIYGDAAQKEVLEQAGVRTARALVFAAVGTPADAVIRAARDLSPDLRVIARAPYLSEASAARAAGADVVVTAEAEVALAMAEVLLDRLGATREQLDRTRDRVREELAQRI</sequence>
<dbReference type="Gene3D" id="1.20.1530.20">
    <property type="match status" value="1"/>
</dbReference>
<dbReference type="AlphaFoldDB" id="A0A0F6SHQ7"/>
<feature type="transmembrane region" description="Helical" evidence="7">
    <location>
        <begin position="24"/>
        <end position="42"/>
    </location>
</feature>